<dbReference type="InterPro" id="IPR029056">
    <property type="entry name" value="Ribokinase-like"/>
</dbReference>
<protein>
    <recommendedName>
        <fullName evidence="8">Carbohydrate kinase PfkB domain-containing protein</fullName>
    </recommendedName>
</protein>
<evidence type="ECO:0000313" key="7">
    <source>
        <dbReference type="Proteomes" id="UP000256328"/>
    </source>
</evidence>
<dbReference type="Proteomes" id="UP000256328">
    <property type="component" value="Unassembled WGS sequence"/>
</dbReference>
<dbReference type="HAMAP" id="MF_01876">
    <property type="entry name" value="PsiMP_glycosidase"/>
    <property type="match status" value="1"/>
</dbReference>
<evidence type="ECO:0000256" key="1">
    <source>
        <dbReference type="ARBA" id="ARBA00022723"/>
    </source>
</evidence>
<dbReference type="GO" id="GO:0005737">
    <property type="term" value="C:cytoplasm"/>
    <property type="evidence" value="ECO:0007669"/>
    <property type="project" value="TreeGrafter"/>
</dbReference>
<dbReference type="GO" id="GO:0046872">
    <property type="term" value="F:metal ion binding"/>
    <property type="evidence" value="ECO:0007669"/>
    <property type="project" value="UniProtKB-KW"/>
</dbReference>
<comment type="caution">
    <text evidence="6">The sequence shown here is derived from an EMBL/GenBank/DDBJ whole genome shotgun (WGS) entry which is preliminary data.</text>
</comment>
<dbReference type="GO" id="GO:0004730">
    <property type="term" value="F:pseudouridylate synthase activity"/>
    <property type="evidence" value="ECO:0007669"/>
    <property type="project" value="InterPro"/>
</dbReference>
<dbReference type="EMBL" id="PDLN01000008">
    <property type="protein sequence ID" value="RDW77985.1"/>
    <property type="molecule type" value="Genomic_DNA"/>
</dbReference>
<reference evidence="6 7" key="1">
    <citation type="journal article" date="2018" name="IMA Fungus">
        <title>IMA Genome-F 9: Draft genome sequence of Annulohypoxylon stygium, Aspergillus mulundensis, Berkeleyomyces basicola (syn. Thielaviopsis basicola), Ceratocystis smalleyi, two Cercospora beticola strains, Coleophoma cylindrospora, Fusarium fracticaudum, Phialophora cf. hyalina, and Morchella septimelata.</title>
        <authorList>
            <person name="Wingfield B.D."/>
            <person name="Bills G.F."/>
            <person name="Dong Y."/>
            <person name="Huang W."/>
            <person name="Nel W.J."/>
            <person name="Swalarsk-Parry B.S."/>
            <person name="Vaghefi N."/>
            <person name="Wilken P.M."/>
            <person name="An Z."/>
            <person name="de Beer Z.W."/>
            <person name="De Vos L."/>
            <person name="Chen L."/>
            <person name="Duong T.A."/>
            <person name="Gao Y."/>
            <person name="Hammerbacher A."/>
            <person name="Kikkert J.R."/>
            <person name="Li Y."/>
            <person name="Li H."/>
            <person name="Li K."/>
            <person name="Li Q."/>
            <person name="Liu X."/>
            <person name="Ma X."/>
            <person name="Naidoo K."/>
            <person name="Pethybridge S.J."/>
            <person name="Sun J."/>
            <person name="Steenkamp E.T."/>
            <person name="van der Nest M.A."/>
            <person name="van Wyk S."/>
            <person name="Wingfield M.J."/>
            <person name="Xiong C."/>
            <person name="Yue Q."/>
            <person name="Zhang X."/>
        </authorList>
    </citation>
    <scope>NUCLEOTIDE SEQUENCE [LARGE SCALE GENOMIC DNA]</scope>
    <source>
        <strain evidence="6 7">BP5796</strain>
    </source>
</reference>
<organism evidence="6 7">
    <name type="scientific">Coleophoma crateriformis</name>
    <dbReference type="NCBI Taxonomy" id="565419"/>
    <lineage>
        <taxon>Eukaryota</taxon>
        <taxon>Fungi</taxon>
        <taxon>Dikarya</taxon>
        <taxon>Ascomycota</taxon>
        <taxon>Pezizomycotina</taxon>
        <taxon>Leotiomycetes</taxon>
        <taxon>Helotiales</taxon>
        <taxon>Dermateaceae</taxon>
        <taxon>Coleophoma</taxon>
    </lineage>
</organism>
<keyword evidence="3" id="KW-0464">Manganese</keyword>
<dbReference type="PANTHER" id="PTHR42909">
    <property type="entry name" value="ZGC:136858"/>
    <property type="match status" value="1"/>
</dbReference>
<dbReference type="Gene3D" id="3.40.1190.20">
    <property type="match status" value="1"/>
</dbReference>
<proteinExistence type="inferred from homology"/>
<evidence type="ECO:0000256" key="5">
    <source>
        <dbReference type="ARBA" id="ARBA00023295"/>
    </source>
</evidence>
<keyword evidence="4" id="KW-0456">Lyase</keyword>
<evidence type="ECO:0008006" key="8">
    <source>
        <dbReference type="Google" id="ProtNLM"/>
    </source>
</evidence>
<evidence type="ECO:0000313" key="6">
    <source>
        <dbReference type="EMBL" id="RDW77985.1"/>
    </source>
</evidence>
<dbReference type="CDD" id="cd01941">
    <property type="entry name" value="YeiC_kinase_like"/>
    <property type="match status" value="1"/>
</dbReference>
<dbReference type="Gene3D" id="3.40.1790.10">
    <property type="entry name" value="Indigoidine synthase domain"/>
    <property type="match status" value="1"/>
</dbReference>
<keyword evidence="2" id="KW-0378">Hydrolase</keyword>
<dbReference type="InterPro" id="IPR007342">
    <property type="entry name" value="PsuG"/>
</dbReference>
<keyword evidence="7" id="KW-1185">Reference proteome</keyword>
<gene>
    <name evidence="6" type="ORF">BP5796_05837</name>
</gene>
<evidence type="ECO:0000256" key="2">
    <source>
        <dbReference type="ARBA" id="ARBA00022801"/>
    </source>
</evidence>
<dbReference type="GO" id="GO:0016798">
    <property type="term" value="F:hydrolase activity, acting on glycosyl bonds"/>
    <property type="evidence" value="ECO:0007669"/>
    <property type="project" value="UniProtKB-KW"/>
</dbReference>
<dbReference type="AlphaFoldDB" id="A0A3D8RVG1"/>
<dbReference type="Pfam" id="PF04227">
    <property type="entry name" value="Indigoidine_A"/>
    <property type="match status" value="1"/>
</dbReference>
<name>A0A3D8RVG1_9HELO</name>
<dbReference type="SUPFAM" id="SSF110581">
    <property type="entry name" value="Indigoidine synthase A-like"/>
    <property type="match status" value="1"/>
</dbReference>
<accession>A0A3D8RVG1</accession>
<sequence>MIRQACRNKLRPSCAFSSQGRQFATSRHSELFDILKISPEVQHALKTYKPVVALETTIYTHGFPHPDNTALALQLESVVRANGGVPATIGILDGKAHVGLTSNEILRITEAAGDKGTMKISRRDLPYILGMGIAGTKLTGGTTVAGTMLIAQEAGIKVFGTGGLGGVHRGAQDSMDISADLTELGRTSVAVVSSGCKSFLDIPRTLEYLETQGVGVFTFADGRTGDIDFPAFWSRDSGIRSPMVVQTEREAAAMIYSQRFFKSPSGLLFANPIPAEHSIPKAEMDLAIEQAVAEAAEQGFHGHRNTPFILARIKELTQGNSIPANRALIVSNVIRATKIAMEYQKLEADWYSSRKAAKQISAMPVTPPKAKVDEQSVGPLSKVPSLKQSHADVIVVGSVAVDLSCDYNTTQEPASGSATHFTPQMHTSNRATISQSIGGVGFNVALATSLASGGKLAVSLKSMVADDFAGNALLSSIKDAKRISNRDIKKLQSRDEHGKLLNSTAQYVAVNDAKMDLVLAMADMSIFTRNGFNAFECMEMKKNTSARCIVVDGNWNPTTIRDLTSNAKASGANVIFEPVSNVKATGLFEPVDKIPLAVFPKHSVDLATPNHHELASMHKAAAEHELFESAEWWSVIDSLGIPSTGARDRFVALTGKKLADEGVPLQSIQLLPFIPTILTKLGADGVLMTELLRPSDPKLTDPSSAPYILSRCTNGSKEVGGVYMRLFPAVEAVKDVVSVNGVGDTFLGVLVAGLAKGLKLEEKLIGIAQKGAVMTLQSTESVHPKLWLLERDLNILSEASGIKAMS</sequence>
<evidence type="ECO:0000256" key="4">
    <source>
        <dbReference type="ARBA" id="ARBA00023239"/>
    </source>
</evidence>
<dbReference type="SUPFAM" id="SSF53613">
    <property type="entry name" value="Ribokinase-like"/>
    <property type="match status" value="1"/>
</dbReference>
<dbReference type="PANTHER" id="PTHR42909:SF1">
    <property type="entry name" value="CARBOHYDRATE KINASE PFKB DOMAIN-CONTAINING PROTEIN"/>
    <property type="match status" value="1"/>
</dbReference>
<keyword evidence="5" id="KW-0326">Glycosidase</keyword>
<dbReference type="OrthoDB" id="198885at2759"/>
<evidence type="ECO:0000256" key="3">
    <source>
        <dbReference type="ARBA" id="ARBA00023211"/>
    </source>
</evidence>
<keyword evidence="1" id="KW-0479">Metal-binding</keyword>
<dbReference type="InterPro" id="IPR022830">
    <property type="entry name" value="Indigdn_synthA-like"/>
</dbReference>